<organism evidence="1 2">
    <name type="scientific">Colletotrichum spaethianum</name>
    <dbReference type="NCBI Taxonomy" id="700344"/>
    <lineage>
        <taxon>Eukaryota</taxon>
        <taxon>Fungi</taxon>
        <taxon>Dikarya</taxon>
        <taxon>Ascomycota</taxon>
        <taxon>Pezizomycotina</taxon>
        <taxon>Sordariomycetes</taxon>
        <taxon>Hypocreomycetidae</taxon>
        <taxon>Glomerellales</taxon>
        <taxon>Glomerellaceae</taxon>
        <taxon>Colletotrichum</taxon>
        <taxon>Colletotrichum spaethianum species complex</taxon>
    </lineage>
</organism>
<evidence type="ECO:0000313" key="2">
    <source>
        <dbReference type="Proteomes" id="UP001055115"/>
    </source>
</evidence>
<dbReference type="Proteomes" id="UP001055115">
    <property type="component" value="Unassembled WGS sequence"/>
</dbReference>
<dbReference type="Gene3D" id="3.90.640.10">
    <property type="entry name" value="Actin, Chain A, domain 4"/>
    <property type="match status" value="1"/>
</dbReference>
<dbReference type="Gene3D" id="3.30.420.40">
    <property type="match status" value="2"/>
</dbReference>
<dbReference type="EMBL" id="BQXU01000064">
    <property type="protein sequence ID" value="GKT52284.1"/>
    <property type="molecule type" value="Genomic_DNA"/>
</dbReference>
<sequence>MTEPLYASNGQRYQNSKRSPQRQLSHVFESLSAPAYYTTLPALLSTYAANLPTALVIDSGFAGTATVPIYEHTPIRCRARRNEISGQAIDDWLQLALVREAGLEQQSTNVWEDVIRLFKFERCLVAGDFEKELKEWTRREEAGEGETWELPDGRRVRLDRPLGLWAGEVLLNPGILGLDTGGLQHDAFNVVRRCDKALREGLLEGIPCLLVSATD</sequence>
<reference evidence="1 2" key="1">
    <citation type="submission" date="2022-03" db="EMBL/GenBank/DDBJ databases">
        <title>Genome data of Colletotrichum spp.</title>
        <authorList>
            <person name="Utami Y.D."/>
            <person name="Hiruma K."/>
        </authorList>
    </citation>
    <scope>NUCLEOTIDE SEQUENCE [LARGE SCALE GENOMIC DNA]</scope>
    <source>
        <strain evidence="1 2">MAFF 239500</strain>
    </source>
</reference>
<proteinExistence type="predicted"/>
<dbReference type="SUPFAM" id="SSF53067">
    <property type="entry name" value="Actin-like ATPase domain"/>
    <property type="match status" value="1"/>
</dbReference>
<evidence type="ECO:0000313" key="1">
    <source>
        <dbReference type="EMBL" id="GKT52284.1"/>
    </source>
</evidence>
<dbReference type="InterPro" id="IPR004000">
    <property type="entry name" value="Actin"/>
</dbReference>
<name>A0AA37PHJ9_9PEZI</name>
<protein>
    <submittedName>
        <fullName evidence="1">Actin</fullName>
    </submittedName>
</protein>
<dbReference type="Pfam" id="PF00022">
    <property type="entry name" value="Actin"/>
    <property type="match status" value="1"/>
</dbReference>
<dbReference type="AlphaFoldDB" id="A0AA37PHJ9"/>
<dbReference type="GeneID" id="73333267"/>
<comment type="caution">
    <text evidence="1">The sequence shown here is derived from an EMBL/GenBank/DDBJ whole genome shotgun (WGS) entry which is preliminary data.</text>
</comment>
<gene>
    <name evidence="1" type="ORF">ColSpa_12465</name>
</gene>
<dbReference type="InterPro" id="IPR043129">
    <property type="entry name" value="ATPase_NBD"/>
</dbReference>
<dbReference type="RefSeq" id="XP_049134634.1">
    <property type="nucleotide sequence ID" value="XM_049278677.1"/>
</dbReference>
<accession>A0AA37PHJ9</accession>
<dbReference type="PANTHER" id="PTHR11937">
    <property type="entry name" value="ACTIN"/>
    <property type="match status" value="1"/>
</dbReference>
<keyword evidence="2" id="KW-1185">Reference proteome</keyword>